<dbReference type="InterPro" id="IPR043136">
    <property type="entry name" value="B30.2/SPRY_sf"/>
</dbReference>
<name>A0ABQ9XKE3_9EUKA</name>
<feature type="compositionally biased region" description="Basic and acidic residues" evidence="1">
    <location>
        <begin position="242"/>
        <end position="252"/>
    </location>
</feature>
<accession>A0ABQ9XKE3</accession>
<reference evidence="2 3" key="1">
    <citation type="journal article" date="2022" name="bioRxiv">
        <title>Genomics of Preaxostyla Flagellates Illuminates Evolutionary Transitions and the Path Towards Mitochondrial Loss.</title>
        <authorList>
            <person name="Novak L.V.F."/>
            <person name="Treitli S.C."/>
            <person name="Pyrih J."/>
            <person name="Halakuc P."/>
            <person name="Pipaliya S.V."/>
            <person name="Vacek V."/>
            <person name="Brzon O."/>
            <person name="Soukal P."/>
            <person name="Eme L."/>
            <person name="Dacks J.B."/>
            <person name="Karnkowska A."/>
            <person name="Elias M."/>
            <person name="Hampl V."/>
        </authorList>
    </citation>
    <scope>NUCLEOTIDE SEQUENCE [LARGE SCALE GENOMIC DNA]</scope>
    <source>
        <strain evidence="2">NAU3</strain>
        <tissue evidence="2">Gut</tissue>
    </source>
</reference>
<feature type="region of interest" description="Disordered" evidence="1">
    <location>
        <begin position="223"/>
        <end position="252"/>
    </location>
</feature>
<evidence type="ECO:0000313" key="3">
    <source>
        <dbReference type="Proteomes" id="UP001281761"/>
    </source>
</evidence>
<dbReference type="Gene3D" id="2.60.120.920">
    <property type="match status" value="1"/>
</dbReference>
<dbReference type="Proteomes" id="UP001281761">
    <property type="component" value="Unassembled WGS sequence"/>
</dbReference>
<dbReference type="EMBL" id="JARBJD010000098">
    <property type="protein sequence ID" value="KAK2952897.1"/>
    <property type="molecule type" value="Genomic_DNA"/>
</dbReference>
<feature type="compositionally biased region" description="Basic residues" evidence="1">
    <location>
        <begin position="232"/>
        <end position="241"/>
    </location>
</feature>
<proteinExistence type="predicted"/>
<protein>
    <recommendedName>
        <fullName evidence="4">B30.2/SPRY domain-containing protein</fullName>
    </recommendedName>
</protein>
<gene>
    <name evidence="2" type="ORF">BLNAU_12218</name>
</gene>
<organism evidence="2 3">
    <name type="scientific">Blattamonas nauphoetae</name>
    <dbReference type="NCBI Taxonomy" id="2049346"/>
    <lineage>
        <taxon>Eukaryota</taxon>
        <taxon>Metamonada</taxon>
        <taxon>Preaxostyla</taxon>
        <taxon>Oxymonadida</taxon>
        <taxon>Blattamonas</taxon>
    </lineage>
</organism>
<evidence type="ECO:0000313" key="2">
    <source>
        <dbReference type="EMBL" id="KAK2952897.1"/>
    </source>
</evidence>
<keyword evidence="3" id="KW-1185">Reference proteome</keyword>
<evidence type="ECO:0008006" key="4">
    <source>
        <dbReference type="Google" id="ProtNLM"/>
    </source>
</evidence>
<sequence length="252" mass="27066">MTLSSTGTEDNIHVVSSVDSERLINHSPSSTPFSLSKSRCNATASVTVPLITLPPLLFTDPSHFIINETALTRSEVDLGVLEFARPSSALLRDPITSGIISVTITIQALPSIDHFVRFGVLDSTAPVPKTGATLGWDVEDSLSLTSMRGSLGSNPPSTLHSPHFEPCHSELREGDCVRIEVDMKSTPGTVQFFVNGESGRCYMSGLPPSVRIGFTLFGQGNLSESTESSNKPIHRLSHQKSTKSDGDDCARE</sequence>
<comment type="caution">
    <text evidence="2">The sequence shown here is derived from an EMBL/GenBank/DDBJ whole genome shotgun (WGS) entry which is preliminary data.</text>
</comment>
<evidence type="ECO:0000256" key="1">
    <source>
        <dbReference type="SAM" id="MobiDB-lite"/>
    </source>
</evidence>